<evidence type="ECO:0000256" key="5">
    <source>
        <dbReference type="ARBA" id="ARBA00022912"/>
    </source>
</evidence>
<comment type="caution">
    <text evidence="10">The sequence shown here is derived from an EMBL/GenBank/DDBJ whole genome shotgun (WGS) entry which is preliminary data.</text>
</comment>
<comment type="catalytic activity">
    <reaction evidence="7 9">
        <text>O-phospho-L-seryl-[protein] + H2O = L-seryl-[protein] + phosphate</text>
        <dbReference type="Rhea" id="RHEA:20629"/>
        <dbReference type="Rhea" id="RHEA-COMP:9863"/>
        <dbReference type="Rhea" id="RHEA-COMP:11604"/>
        <dbReference type="ChEBI" id="CHEBI:15377"/>
        <dbReference type="ChEBI" id="CHEBI:29999"/>
        <dbReference type="ChEBI" id="CHEBI:43474"/>
        <dbReference type="ChEBI" id="CHEBI:83421"/>
        <dbReference type="EC" id="3.1.3.16"/>
    </reaction>
</comment>
<dbReference type="EMBL" id="JASJQH010006978">
    <property type="protein sequence ID" value="KAK9721499.1"/>
    <property type="molecule type" value="Genomic_DNA"/>
</dbReference>
<sequence>MKRKLMEVILGEHFPLFFFTFRKKGFNISSYGTGSAVRLPGSAIDKPNIYQFGTPYDTIYNELKGKDFNLYTQNGLLNMLDRNRKIKRAPERFQDSKETFDVIFTCEERCYDAVCEELAVRGGKYSFPVHVVNVEIKDNHEDAAIGGRWILQLATMIDQAKDFEEEMENILLSFSTKSPLHILHTIAFY</sequence>
<dbReference type="GO" id="GO:0004722">
    <property type="term" value="F:protein serine/threonine phosphatase activity"/>
    <property type="evidence" value="ECO:0007669"/>
    <property type="project" value="UniProtKB-EC"/>
</dbReference>
<comment type="similarity">
    <text evidence="2 9">Belongs to the SSU72 phosphatase family.</text>
</comment>
<comment type="subcellular location">
    <subcellularLocation>
        <location evidence="1 9">Nucleus</location>
    </subcellularLocation>
</comment>
<evidence type="ECO:0000313" key="10">
    <source>
        <dbReference type="EMBL" id="KAK9721499.1"/>
    </source>
</evidence>
<evidence type="ECO:0000256" key="2">
    <source>
        <dbReference type="ARBA" id="ARBA00008978"/>
    </source>
</evidence>
<dbReference type="EC" id="3.1.3.16" evidence="9"/>
<dbReference type="Proteomes" id="UP001479436">
    <property type="component" value="Unassembled WGS sequence"/>
</dbReference>
<evidence type="ECO:0000256" key="8">
    <source>
        <dbReference type="ARBA" id="ARBA00048336"/>
    </source>
</evidence>
<organism evidence="10 11">
    <name type="scientific">Basidiobolus ranarum</name>
    <dbReference type="NCBI Taxonomy" id="34480"/>
    <lineage>
        <taxon>Eukaryota</taxon>
        <taxon>Fungi</taxon>
        <taxon>Fungi incertae sedis</taxon>
        <taxon>Zoopagomycota</taxon>
        <taxon>Entomophthoromycotina</taxon>
        <taxon>Basidiobolomycetes</taxon>
        <taxon>Basidiobolales</taxon>
        <taxon>Basidiobolaceae</taxon>
        <taxon>Basidiobolus</taxon>
    </lineage>
</organism>
<keyword evidence="5 9" id="KW-0904">Protein phosphatase</keyword>
<protein>
    <recommendedName>
        <fullName evidence="9">RNA polymerase II subunit A C-terminal domain phosphatase SSU72</fullName>
        <shortName evidence="9">CTD phosphatase SSU72</shortName>
        <ecNumber evidence="9">3.1.3.16</ecNumber>
    </recommendedName>
</protein>
<accession>A0ABR2W761</accession>
<reference evidence="10 11" key="1">
    <citation type="submission" date="2023-04" db="EMBL/GenBank/DDBJ databases">
        <title>Genome of Basidiobolus ranarum AG-B5.</title>
        <authorList>
            <person name="Stajich J.E."/>
            <person name="Carter-House D."/>
            <person name="Gryganskyi A."/>
        </authorList>
    </citation>
    <scope>NUCLEOTIDE SEQUENCE [LARGE SCALE GENOMIC DNA]</scope>
    <source>
        <strain evidence="10 11">AG-B5</strain>
    </source>
</reference>
<comment type="subunit">
    <text evidence="9">Component of the cleavage and polyadenylation factor (CPF) complex.</text>
</comment>
<evidence type="ECO:0000256" key="9">
    <source>
        <dbReference type="RuleBase" id="RU369031"/>
    </source>
</evidence>
<evidence type="ECO:0000256" key="3">
    <source>
        <dbReference type="ARBA" id="ARBA00022664"/>
    </source>
</evidence>
<dbReference type="Pfam" id="PF04722">
    <property type="entry name" value="Ssu72"/>
    <property type="match status" value="1"/>
</dbReference>
<dbReference type="Gene3D" id="3.40.50.2300">
    <property type="match status" value="1"/>
</dbReference>
<evidence type="ECO:0000256" key="6">
    <source>
        <dbReference type="ARBA" id="ARBA00023242"/>
    </source>
</evidence>
<evidence type="ECO:0000256" key="4">
    <source>
        <dbReference type="ARBA" id="ARBA00022801"/>
    </source>
</evidence>
<keyword evidence="3 9" id="KW-0507">mRNA processing</keyword>
<evidence type="ECO:0000256" key="1">
    <source>
        <dbReference type="ARBA" id="ARBA00004123"/>
    </source>
</evidence>
<proteinExistence type="inferred from homology"/>
<gene>
    <name evidence="10" type="primary">SSU72</name>
    <name evidence="10" type="ORF">K7432_003378</name>
</gene>
<evidence type="ECO:0000313" key="11">
    <source>
        <dbReference type="Proteomes" id="UP001479436"/>
    </source>
</evidence>
<dbReference type="PANTHER" id="PTHR20383">
    <property type="entry name" value="RNA POLYMERASE II SUBUNIT A C-TERMINAL DOMAIN PHOSPHATASE"/>
    <property type="match status" value="1"/>
</dbReference>
<comment type="catalytic activity">
    <reaction evidence="8 9">
        <text>O-phospho-L-threonyl-[protein] + H2O = L-threonyl-[protein] + phosphate</text>
        <dbReference type="Rhea" id="RHEA:47004"/>
        <dbReference type="Rhea" id="RHEA-COMP:11060"/>
        <dbReference type="Rhea" id="RHEA-COMP:11605"/>
        <dbReference type="ChEBI" id="CHEBI:15377"/>
        <dbReference type="ChEBI" id="CHEBI:30013"/>
        <dbReference type="ChEBI" id="CHEBI:43474"/>
        <dbReference type="ChEBI" id="CHEBI:61977"/>
        <dbReference type="EC" id="3.1.3.16"/>
    </reaction>
</comment>
<dbReference type="InterPro" id="IPR006811">
    <property type="entry name" value="RNA_pol_II_suA"/>
</dbReference>
<evidence type="ECO:0000256" key="7">
    <source>
        <dbReference type="ARBA" id="ARBA00047761"/>
    </source>
</evidence>
<keyword evidence="4 9" id="KW-0378">Hydrolase</keyword>
<keyword evidence="6 9" id="KW-0539">Nucleus</keyword>
<name>A0ABR2W761_9FUNG</name>
<comment type="function">
    <text evidence="9">Processively dephosphorylates Ser-5 of the heptad repeats YSPTSPS in the C-terminal domain of the largest RNA polymerase II subunit (RPB1).</text>
</comment>
<keyword evidence="11" id="KW-1185">Reference proteome</keyword>
<comment type="function">
    <text evidence="9">Component of the cleavage and polyadenylation factor (CPF) complex, which plays a key role in polyadenylation-dependent pre-mRNA 3'-end formation and cooperates with cleavage factors including the CFIA complex and NAB4/CFIB. SSU72 is required for 3'-end formation of snoRNAs.</text>
</comment>